<evidence type="ECO:0000313" key="2">
    <source>
        <dbReference type="Proteomes" id="UP000593574"/>
    </source>
</evidence>
<organism evidence="1 2">
    <name type="scientific">Gossypium laxum</name>
    <dbReference type="NCBI Taxonomy" id="34288"/>
    <lineage>
        <taxon>Eukaryota</taxon>
        <taxon>Viridiplantae</taxon>
        <taxon>Streptophyta</taxon>
        <taxon>Embryophyta</taxon>
        <taxon>Tracheophyta</taxon>
        <taxon>Spermatophyta</taxon>
        <taxon>Magnoliopsida</taxon>
        <taxon>eudicotyledons</taxon>
        <taxon>Gunneridae</taxon>
        <taxon>Pentapetalae</taxon>
        <taxon>rosids</taxon>
        <taxon>malvids</taxon>
        <taxon>Malvales</taxon>
        <taxon>Malvaceae</taxon>
        <taxon>Malvoideae</taxon>
        <taxon>Gossypium</taxon>
    </lineage>
</organism>
<name>A0A7J9AD31_9ROSI</name>
<proteinExistence type="predicted"/>
<sequence length="32" mass="3649">MLLMLMAMATTTMVVMRNHELGRRNPTRKGTS</sequence>
<evidence type="ECO:0000313" key="1">
    <source>
        <dbReference type="EMBL" id="MBA0721957.1"/>
    </source>
</evidence>
<comment type="caution">
    <text evidence="1">The sequence shown here is derived from an EMBL/GenBank/DDBJ whole genome shotgun (WGS) entry which is preliminary data.</text>
</comment>
<gene>
    <name evidence="1" type="ORF">Golax_009451</name>
</gene>
<accession>A0A7J9AD31</accession>
<protein>
    <submittedName>
        <fullName evidence="1">Uncharacterized protein</fullName>
    </submittedName>
</protein>
<reference evidence="1 2" key="1">
    <citation type="journal article" date="2019" name="Genome Biol. Evol.">
        <title>Insights into the evolution of the New World diploid cottons (Gossypium, subgenus Houzingenia) based on genome sequencing.</title>
        <authorList>
            <person name="Grover C.E."/>
            <person name="Arick M.A. 2nd"/>
            <person name="Thrash A."/>
            <person name="Conover J.L."/>
            <person name="Sanders W.S."/>
            <person name="Peterson D.G."/>
            <person name="Frelichowski J.E."/>
            <person name="Scheffler J.A."/>
            <person name="Scheffler B.E."/>
            <person name="Wendel J.F."/>
        </authorList>
    </citation>
    <scope>NUCLEOTIDE SEQUENCE [LARGE SCALE GENOMIC DNA]</scope>
    <source>
        <strain evidence="1">4</strain>
        <tissue evidence="1">Leaf</tissue>
    </source>
</reference>
<dbReference type="Proteomes" id="UP000593574">
    <property type="component" value="Unassembled WGS sequence"/>
</dbReference>
<dbReference type="AlphaFoldDB" id="A0A7J9AD31"/>
<dbReference type="EMBL" id="JABEZV010000009">
    <property type="protein sequence ID" value="MBA0721957.1"/>
    <property type="molecule type" value="Genomic_DNA"/>
</dbReference>
<keyword evidence="2" id="KW-1185">Reference proteome</keyword>